<reference evidence="2" key="1">
    <citation type="submission" date="2019-05" db="EMBL/GenBank/DDBJ databases">
        <title>The de novo reference genome and transcriptome assemblies of the wild tomato species Solanum chilense.</title>
        <authorList>
            <person name="Stam R."/>
            <person name="Nosenko T."/>
            <person name="Hoerger A.C."/>
            <person name="Stephan W."/>
            <person name="Seidel M.A."/>
            <person name="Kuhn J.M.M."/>
            <person name="Haberer G."/>
            <person name="Tellier A."/>
        </authorList>
    </citation>
    <scope>NUCLEOTIDE SEQUENCE</scope>
    <source>
        <tissue evidence="2">Mature leaves</tissue>
    </source>
</reference>
<name>A0A6N2AP87_SOLCI</name>
<evidence type="ECO:0000313" key="2">
    <source>
        <dbReference type="EMBL" id="TMW83578.1"/>
    </source>
</evidence>
<proteinExistence type="predicted"/>
<sequence>FLFLLSSPIEAREDSQARRPAALATGERQQLEPATTLTDTTLPSPPSSSSPVLRSSLATPANKNKKQEELQLKSYNL</sequence>
<comment type="caution">
    <text evidence="2">The sequence shown here is derived from an EMBL/GenBank/DDBJ whole genome shotgun (WGS) entry which is preliminary data.</text>
</comment>
<evidence type="ECO:0000256" key="1">
    <source>
        <dbReference type="SAM" id="MobiDB-lite"/>
    </source>
</evidence>
<feature type="non-terminal residue" evidence="2">
    <location>
        <position position="1"/>
    </location>
</feature>
<dbReference type="EMBL" id="RXGB01011340">
    <property type="protein sequence ID" value="TMW83578.1"/>
    <property type="molecule type" value="Genomic_DNA"/>
</dbReference>
<accession>A0A6N2AP87</accession>
<feature type="region of interest" description="Disordered" evidence="1">
    <location>
        <begin position="12"/>
        <end position="77"/>
    </location>
</feature>
<protein>
    <submittedName>
        <fullName evidence="2">Uncharacterized protein</fullName>
    </submittedName>
</protein>
<feature type="compositionally biased region" description="Low complexity" evidence="1">
    <location>
        <begin position="31"/>
        <end position="42"/>
    </location>
</feature>
<dbReference type="AlphaFoldDB" id="A0A6N2AP87"/>
<organism evidence="2">
    <name type="scientific">Solanum chilense</name>
    <name type="common">Tomato</name>
    <name type="synonym">Lycopersicon chilense</name>
    <dbReference type="NCBI Taxonomy" id="4083"/>
    <lineage>
        <taxon>Eukaryota</taxon>
        <taxon>Viridiplantae</taxon>
        <taxon>Streptophyta</taxon>
        <taxon>Embryophyta</taxon>
        <taxon>Tracheophyta</taxon>
        <taxon>Spermatophyta</taxon>
        <taxon>Magnoliopsida</taxon>
        <taxon>eudicotyledons</taxon>
        <taxon>Gunneridae</taxon>
        <taxon>Pentapetalae</taxon>
        <taxon>asterids</taxon>
        <taxon>lamiids</taxon>
        <taxon>Solanales</taxon>
        <taxon>Solanaceae</taxon>
        <taxon>Solanoideae</taxon>
        <taxon>Solaneae</taxon>
        <taxon>Solanum</taxon>
        <taxon>Solanum subgen. Lycopersicon</taxon>
    </lineage>
</organism>
<gene>
    <name evidence="2" type="ORF">EJD97_001312</name>
</gene>